<evidence type="ECO:0000313" key="1">
    <source>
        <dbReference type="EMBL" id="CAA7055301.1"/>
    </source>
</evidence>
<organism evidence="1 2">
    <name type="scientific">Microthlaspi erraticum</name>
    <dbReference type="NCBI Taxonomy" id="1685480"/>
    <lineage>
        <taxon>Eukaryota</taxon>
        <taxon>Viridiplantae</taxon>
        <taxon>Streptophyta</taxon>
        <taxon>Embryophyta</taxon>
        <taxon>Tracheophyta</taxon>
        <taxon>Spermatophyta</taxon>
        <taxon>Magnoliopsida</taxon>
        <taxon>eudicotyledons</taxon>
        <taxon>Gunneridae</taxon>
        <taxon>Pentapetalae</taxon>
        <taxon>rosids</taxon>
        <taxon>malvids</taxon>
        <taxon>Brassicales</taxon>
        <taxon>Brassicaceae</taxon>
        <taxon>Coluteocarpeae</taxon>
        <taxon>Microthlaspi</taxon>
    </lineage>
</organism>
<protein>
    <submittedName>
        <fullName evidence="1">Uncharacterized protein</fullName>
    </submittedName>
</protein>
<gene>
    <name evidence="1" type="ORF">MERR_LOCUS42537</name>
</gene>
<evidence type="ECO:0000313" key="2">
    <source>
        <dbReference type="Proteomes" id="UP000467841"/>
    </source>
</evidence>
<dbReference type="AlphaFoldDB" id="A0A6D2KPQ7"/>
<dbReference type="EMBL" id="CACVBM020001607">
    <property type="protein sequence ID" value="CAA7055301.1"/>
    <property type="molecule type" value="Genomic_DNA"/>
</dbReference>
<sequence>MSELMNVDDSTDSYDSDFISVIRRIYSLINSMDLDSQSKPESELMSLIKQIISLFSSISDSEPELKFKSVLTEVISLLSSIDSDMEPRQEQVQELMLLIAQVSDCIHSMAPGSELKSGVTRLLSLLDPTEPKQDNLISMDSDLEPESKLIWLLSQLFYVHPLSLDSKDVPLIHQVISLLKSMDLDPQPKPESRLMSLTTQTISLFNSMDLDSEPEALSELISVFSQKPNSWDLTLVLLIDATLDLEPEPELMSLIHQIFSLAISMDSKCQKLISLCPQVEVDYEEGKLRVTGKVEGSNKRRDCLPMSWKKFSLPGEEATHFRCVGCNGEKHGTFEKAPLKIKHSSSKTFSSTCLAEGIC</sequence>
<keyword evidence="2" id="KW-1185">Reference proteome</keyword>
<reference evidence="1" key="1">
    <citation type="submission" date="2020-01" db="EMBL/GenBank/DDBJ databases">
        <authorList>
            <person name="Mishra B."/>
        </authorList>
    </citation>
    <scope>NUCLEOTIDE SEQUENCE [LARGE SCALE GENOMIC DNA]</scope>
</reference>
<proteinExistence type="predicted"/>
<dbReference type="Proteomes" id="UP000467841">
    <property type="component" value="Unassembled WGS sequence"/>
</dbReference>
<name>A0A6D2KPQ7_9BRAS</name>
<dbReference type="OrthoDB" id="1134811at2759"/>
<accession>A0A6D2KPQ7</accession>
<comment type="caution">
    <text evidence="1">The sequence shown here is derived from an EMBL/GenBank/DDBJ whole genome shotgun (WGS) entry which is preliminary data.</text>
</comment>